<keyword evidence="1" id="KW-0812">Transmembrane</keyword>
<dbReference type="AlphaFoldDB" id="A0A420WYP9"/>
<gene>
    <name evidence="2" type="ORF">C7446_1250</name>
</gene>
<accession>A0A420WYP9</accession>
<dbReference type="Proteomes" id="UP000281975">
    <property type="component" value="Unassembled WGS sequence"/>
</dbReference>
<feature type="transmembrane region" description="Helical" evidence="1">
    <location>
        <begin position="83"/>
        <end position="101"/>
    </location>
</feature>
<feature type="transmembrane region" description="Helical" evidence="1">
    <location>
        <begin position="113"/>
        <end position="133"/>
    </location>
</feature>
<comment type="caution">
    <text evidence="2">The sequence shown here is derived from an EMBL/GenBank/DDBJ whole genome shotgun (WGS) entry which is preliminary data.</text>
</comment>
<keyword evidence="3" id="KW-1185">Reference proteome</keyword>
<keyword evidence="1" id="KW-0472">Membrane</keyword>
<keyword evidence="1" id="KW-1133">Transmembrane helix</keyword>
<proteinExistence type="predicted"/>
<evidence type="ECO:0000313" key="3">
    <source>
        <dbReference type="Proteomes" id="UP000281975"/>
    </source>
</evidence>
<dbReference type="EMBL" id="RBIN01000003">
    <property type="protein sequence ID" value="RKR06308.1"/>
    <property type="molecule type" value="Genomic_DNA"/>
</dbReference>
<protein>
    <submittedName>
        <fullName evidence="2">Uncharacterized protein</fullName>
    </submittedName>
</protein>
<organism evidence="2 3">
    <name type="scientific">Kushneria sinocarnis</name>
    <dbReference type="NCBI Taxonomy" id="595502"/>
    <lineage>
        <taxon>Bacteria</taxon>
        <taxon>Pseudomonadati</taxon>
        <taxon>Pseudomonadota</taxon>
        <taxon>Gammaproteobacteria</taxon>
        <taxon>Oceanospirillales</taxon>
        <taxon>Halomonadaceae</taxon>
        <taxon>Kushneria</taxon>
    </lineage>
</organism>
<sequence length="666" mass="75358">MPVEQRYDWFTAQASDTLCPPVDSASGNAVQSPFVLFRRPRRNRNSDSEDIAQIRLEREGRNEIRRITAAVEKVPWSVSTLQILWTAGPVTLIGAWGGYLLGYGKAPSMENYIFFISYTVITGVAGIIANLVYHLTRGRQYERTADKISHVIDELPELILTTRNLIVESLEGEARRRESAAMLLRKQDLSPEGVELAALELLDDRDSARIIAQIDIYRRVGLQARIQDMIELYRDTIDPQLSELTEVAPEAIALLRDRFAGHAPNLHHGVPRDDNFIERIMAAIEEDNELLMTLQDVEEVLLLAFELISGREIPMLTFEYRGRWQLARTLDALEESRSRYRISQATGLSRLKALTVYLAEQSGTLVEDAAQGLRAEALAQRSREAMDALAEQIHQLAARVRQGETGLRGELRNRANILTNALKLFRSVHEAYEQVGRNHASLLRMSERWDRMTNTESDDATRLQVGPGSRGLRIREKRIELDDAAKAQVCKHLFRHLRDTRLPHRRFEHQTTLPQDHAGDVEAAKRLAIEIALALEPHIQLSRPEVQRAIYASNAAYFGQLEPNLSASAKAALGSAMVKEVNEDLSRSAESLAVALVRHYRVALPPEAIEFLKNTYGARENTLNMVSNYDTRMHRNISLLTHRPPLIGTPARHWYRALVRARRALG</sequence>
<evidence type="ECO:0000313" key="2">
    <source>
        <dbReference type="EMBL" id="RKR06308.1"/>
    </source>
</evidence>
<reference evidence="2 3" key="1">
    <citation type="submission" date="2018-10" db="EMBL/GenBank/DDBJ databases">
        <title>Genomic Encyclopedia of Type Strains, Phase IV (KMG-IV): sequencing the most valuable type-strain genomes for metagenomic binning, comparative biology and taxonomic classification.</title>
        <authorList>
            <person name="Goeker M."/>
        </authorList>
    </citation>
    <scope>NUCLEOTIDE SEQUENCE [LARGE SCALE GENOMIC DNA]</scope>
    <source>
        <strain evidence="2 3">DSM 23229</strain>
    </source>
</reference>
<evidence type="ECO:0000256" key="1">
    <source>
        <dbReference type="SAM" id="Phobius"/>
    </source>
</evidence>
<name>A0A420WYP9_9GAMM</name>